<dbReference type="GO" id="GO:0070475">
    <property type="term" value="P:rRNA base methylation"/>
    <property type="evidence" value="ECO:0007669"/>
    <property type="project" value="TreeGrafter"/>
</dbReference>
<evidence type="ECO:0000256" key="4">
    <source>
        <dbReference type="ARBA" id="ARBA00022679"/>
    </source>
</evidence>
<dbReference type="PANTHER" id="PTHR13393">
    <property type="entry name" value="SAM-DEPENDENT METHYLTRANSFERASE"/>
    <property type="match status" value="1"/>
</dbReference>
<feature type="compositionally biased region" description="Basic residues" evidence="7">
    <location>
        <begin position="457"/>
        <end position="469"/>
    </location>
</feature>
<dbReference type="Proteomes" id="UP000694843">
    <property type="component" value="Unplaced"/>
</dbReference>
<feature type="binding site" evidence="6">
    <location>
        <position position="99"/>
    </location>
    <ligand>
        <name>S-adenosyl-L-methionine</name>
        <dbReference type="ChEBI" id="CHEBI:59789"/>
    </ligand>
</feature>
<sequence length="628" mass="70467">MAEQEEKKASKEGSSHSVPALNKFMHPRNIYRTPPSFKQLASLYPNFRQFCTFDVSSKVHLDFSNPQALAELAIALLHKDFGLTVHLPSTHLVPTIPLRLNYLLWLQDVVNLWADRRKPDKFDLQQALLLQQAQKQEFLNQQQKENCEAMSQKAKDDSYYRSPVIGFDIGCGASCVYGLLGVKQCGFHMLCSDTDQEALSTARLNVSTNGLQQKIFVVESTKESLFSALQRPETLEFLAALRHKDGEVEPMDVDDSCSAEDAKGYLLDFTMCNPPFFSSEQETDSSSKSKKDRPPPNNAYTGRLHETVVEGGEVAFISRMIEESCQIKHKVRVFSTLVGAAADVKLVKQMLAAVSPAHSVVTEFCQGRTMRWGVAWTWCRDVCLEVVKSKKQISSVKPLLLNWPRTSHLSSQSVLGAWEAIDSWLRLIKLKAKVFKSSKYFVGASLKAYKVTWQNMRQRRRQENKKHAKPGSDCLNTDSLEGANTSDASICSPSEPDAGESNGQFDHKIDAKRRVSEAAVEDLEIDSRLNPIKKLKLETNDDEDQDDSDDDDNDGDHVDAQDEQINEDAHKDSVSVKQTGKPCLLKVNIFVKLVNNQVVVELHTLSGLLGREGANQLLTYLRNQSVKR</sequence>
<dbReference type="Pfam" id="PF05971">
    <property type="entry name" value="Methyltransf_10"/>
    <property type="match status" value="3"/>
</dbReference>
<reference evidence="9 10" key="1">
    <citation type="submission" date="2025-04" db="UniProtKB">
        <authorList>
            <consortium name="RefSeq"/>
        </authorList>
    </citation>
    <scope>IDENTIFICATION</scope>
    <source>
        <tissue evidence="9 10">Whole organism</tissue>
    </source>
</reference>
<dbReference type="RefSeq" id="XP_018024788.1">
    <property type="nucleotide sequence ID" value="XM_018169299.2"/>
</dbReference>
<keyword evidence="4" id="KW-0808">Transferase</keyword>
<dbReference type="SUPFAM" id="SSF53335">
    <property type="entry name" value="S-adenosyl-L-methionine-dependent methyltransferases"/>
    <property type="match status" value="1"/>
</dbReference>
<feature type="region of interest" description="Disordered" evidence="7">
    <location>
        <begin position="457"/>
        <end position="510"/>
    </location>
</feature>
<dbReference type="InterPro" id="IPR029063">
    <property type="entry name" value="SAM-dependent_MTases_sf"/>
</dbReference>
<feature type="binding site" evidence="6">
    <location>
        <position position="193"/>
    </location>
    <ligand>
        <name>S-adenosyl-L-methionine</name>
        <dbReference type="ChEBI" id="CHEBI:59789"/>
    </ligand>
</feature>
<dbReference type="OrthoDB" id="514248at2759"/>
<evidence type="ECO:0000313" key="10">
    <source>
        <dbReference type="RefSeq" id="XP_047741020.1"/>
    </source>
</evidence>
<feature type="region of interest" description="Disordered" evidence="7">
    <location>
        <begin position="277"/>
        <end position="302"/>
    </location>
</feature>
<evidence type="ECO:0000256" key="2">
    <source>
        <dbReference type="ARBA" id="ARBA00012166"/>
    </source>
</evidence>
<dbReference type="AlphaFoldDB" id="A0A8B7PF81"/>
<dbReference type="PIRSF" id="PIRSF037350">
    <property type="entry name" value="Mtase_ZK1128_prd"/>
    <property type="match status" value="1"/>
</dbReference>
<dbReference type="RefSeq" id="XP_047741020.1">
    <property type="nucleotide sequence ID" value="XM_047885064.1"/>
</dbReference>
<name>A0A8B7PF81_HYAAZ</name>
<dbReference type="GeneID" id="108680475"/>
<feature type="binding site" evidence="6">
    <location>
        <position position="273"/>
    </location>
    <ligand>
        <name>S-adenosyl-L-methionine</name>
        <dbReference type="ChEBI" id="CHEBI:59789"/>
    </ligand>
</feature>
<dbReference type="PANTHER" id="PTHR13393:SF0">
    <property type="entry name" value="RNA N6-ADENOSINE-METHYLTRANSFERASE METTL16"/>
    <property type="match status" value="1"/>
</dbReference>
<feature type="compositionally biased region" description="Basic and acidic residues" evidence="7">
    <location>
        <begin position="1"/>
        <end position="14"/>
    </location>
</feature>
<feature type="binding site" evidence="6">
    <location>
        <position position="170"/>
    </location>
    <ligand>
        <name>S-adenosyl-L-methionine</name>
        <dbReference type="ChEBI" id="CHEBI:59789"/>
    </ligand>
</feature>
<dbReference type="GO" id="GO:0005634">
    <property type="term" value="C:nucleus"/>
    <property type="evidence" value="ECO:0007669"/>
    <property type="project" value="TreeGrafter"/>
</dbReference>
<feature type="compositionally biased region" description="Acidic residues" evidence="7">
    <location>
        <begin position="540"/>
        <end position="554"/>
    </location>
</feature>
<evidence type="ECO:0000256" key="7">
    <source>
        <dbReference type="SAM" id="MobiDB-lite"/>
    </source>
</evidence>
<accession>A0A8B7PF81</accession>
<evidence type="ECO:0000256" key="5">
    <source>
        <dbReference type="ARBA" id="ARBA00022691"/>
    </source>
</evidence>
<evidence type="ECO:0000256" key="1">
    <source>
        <dbReference type="ARBA" id="ARBA00005878"/>
    </source>
</evidence>
<dbReference type="InterPro" id="IPR010286">
    <property type="entry name" value="METTL16/RlmF"/>
</dbReference>
<organism evidence="8 9">
    <name type="scientific">Hyalella azteca</name>
    <name type="common">Amphipod</name>
    <dbReference type="NCBI Taxonomy" id="294128"/>
    <lineage>
        <taxon>Eukaryota</taxon>
        <taxon>Metazoa</taxon>
        <taxon>Ecdysozoa</taxon>
        <taxon>Arthropoda</taxon>
        <taxon>Crustacea</taxon>
        <taxon>Multicrustacea</taxon>
        <taxon>Malacostraca</taxon>
        <taxon>Eumalacostraca</taxon>
        <taxon>Peracarida</taxon>
        <taxon>Amphipoda</taxon>
        <taxon>Senticaudata</taxon>
        <taxon>Talitrida</taxon>
        <taxon>Talitroidea</taxon>
        <taxon>Hyalellidae</taxon>
        <taxon>Hyalella</taxon>
    </lineage>
</organism>
<feature type="region of interest" description="Disordered" evidence="7">
    <location>
        <begin position="1"/>
        <end position="20"/>
    </location>
</feature>
<dbReference type="EC" id="2.1.1.346" evidence="2"/>
<evidence type="ECO:0000313" key="9">
    <source>
        <dbReference type="RefSeq" id="XP_018024788.1"/>
    </source>
</evidence>
<dbReference type="InterPro" id="IPR017182">
    <property type="entry name" value="METTL16/PsiM"/>
</dbReference>
<evidence type="ECO:0000256" key="3">
    <source>
        <dbReference type="ARBA" id="ARBA00022603"/>
    </source>
</evidence>
<dbReference type="GO" id="GO:0120048">
    <property type="term" value="F:U6 snRNA (adenine-(43)-N(6))-methyltransferase activity"/>
    <property type="evidence" value="ECO:0007669"/>
    <property type="project" value="UniProtKB-EC"/>
</dbReference>
<feature type="compositionally biased region" description="Polar residues" evidence="7">
    <location>
        <begin position="474"/>
        <end position="492"/>
    </location>
</feature>
<proteinExistence type="inferred from homology"/>
<keyword evidence="8" id="KW-1185">Reference proteome</keyword>
<keyword evidence="5 6" id="KW-0949">S-adenosyl-L-methionine</keyword>
<dbReference type="KEGG" id="hazt:108680475"/>
<keyword evidence="3" id="KW-0489">Methyltransferase</keyword>
<protein>
    <recommendedName>
        <fullName evidence="2">U6 snRNA m(6)A methyltransferase</fullName>
        <ecNumber evidence="2">2.1.1.346</ecNumber>
    </recommendedName>
</protein>
<evidence type="ECO:0000313" key="8">
    <source>
        <dbReference type="Proteomes" id="UP000694843"/>
    </source>
</evidence>
<feature type="region of interest" description="Disordered" evidence="7">
    <location>
        <begin position="534"/>
        <end position="577"/>
    </location>
</feature>
<dbReference type="Gene3D" id="3.40.50.150">
    <property type="entry name" value="Vaccinia Virus protein VP39"/>
    <property type="match status" value="1"/>
</dbReference>
<comment type="similarity">
    <text evidence="1">Belongs to the methyltransferase superfamily. METTL16/RlmF family.</text>
</comment>
<evidence type="ECO:0000256" key="6">
    <source>
        <dbReference type="PIRSR" id="PIRSR037350-1"/>
    </source>
</evidence>
<gene>
    <name evidence="9 10" type="primary">LOC108680475</name>
</gene>
<feature type="compositionally biased region" description="Basic and acidic residues" evidence="7">
    <location>
        <begin position="285"/>
        <end position="294"/>
    </location>
</feature>